<dbReference type="Pfam" id="PF03070">
    <property type="entry name" value="TENA_THI-4"/>
    <property type="match status" value="1"/>
</dbReference>
<evidence type="ECO:0000259" key="2">
    <source>
        <dbReference type="Pfam" id="PF03070"/>
    </source>
</evidence>
<sequence>MTAGVFTAEAWQRAAGVREAVDALPFLRELEDGTLPRATFRQYLAQDALYLAEYGRALAACARQAGTAEELIFWSTAAAQTVEVERELHAAHVDDLASAEPSPTTTAYTSYLLGLAGGGSHPVLAAAVLPCFWVYDDVGTRLAARLGPLEGHPYADWIGTYGDPEFAATTATARDLVDGLAAAADERTRERMHAAFRRGMQYEWMFWDAAYRGETWPV</sequence>
<dbReference type="RefSeq" id="WP_382391062.1">
    <property type="nucleotide sequence ID" value="NZ_JBHTCQ010000001.1"/>
</dbReference>
<dbReference type="InterPro" id="IPR016084">
    <property type="entry name" value="Haem_Oase-like_multi-hlx"/>
</dbReference>
<keyword evidence="4" id="KW-1185">Reference proteome</keyword>
<comment type="pathway">
    <text evidence="1">Cofactor biosynthesis; thiamine diphosphate biosynthesis.</text>
</comment>
<name>A0ABW2Q4H3_9MICO</name>
<gene>
    <name evidence="3" type="ORF">ACFQQL_02885</name>
</gene>
<dbReference type="CDD" id="cd19365">
    <property type="entry name" value="TenA_C-like"/>
    <property type="match status" value="1"/>
</dbReference>
<dbReference type="InterPro" id="IPR050967">
    <property type="entry name" value="Thiamine_Salvage_TenA"/>
</dbReference>
<protein>
    <submittedName>
        <fullName evidence="3">TenA family protein</fullName>
    </submittedName>
</protein>
<dbReference type="PANTHER" id="PTHR43198">
    <property type="entry name" value="BIFUNCTIONAL TH2 PROTEIN"/>
    <property type="match status" value="1"/>
</dbReference>
<dbReference type="Proteomes" id="UP001596455">
    <property type="component" value="Unassembled WGS sequence"/>
</dbReference>
<dbReference type="EMBL" id="JBHTCQ010000001">
    <property type="protein sequence ID" value="MFC7404041.1"/>
    <property type="molecule type" value="Genomic_DNA"/>
</dbReference>
<dbReference type="SUPFAM" id="SSF48613">
    <property type="entry name" value="Heme oxygenase-like"/>
    <property type="match status" value="1"/>
</dbReference>
<comment type="caution">
    <text evidence="3">The sequence shown here is derived from an EMBL/GenBank/DDBJ whole genome shotgun (WGS) entry which is preliminary data.</text>
</comment>
<evidence type="ECO:0000313" key="4">
    <source>
        <dbReference type="Proteomes" id="UP001596455"/>
    </source>
</evidence>
<dbReference type="Gene3D" id="1.20.910.10">
    <property type="entry name" value="Heme oxygenase-like"/>
    <property type="match status" value="1"/>
</dbReference>
<dbReference type="InterPro" id="IPR004305">
    <property type="entry name" value="Thiaminase-2/PQQC"/>
</dbReference>
<evidence type="ECO:0000256" key="1">
    <source>
        <dbReference type="ARBA" id="ARBA00004948"/>
    </source>
</evidence>
<accession>A0ABW2Q4H3</accession>
<proteinExistence type="predicted"/>
<feature type="domain" description="Thiaminase-2/PQQC" evidence="2">
    <location>
        <begin position="25"/>
        <end position="212"/>
    </location>
</feature>
<evidence type="ECO:0000313" key="3">
    <source>
        <dbReference type="EMBL" id="MFC7404041.1"/>
    </source>
</evidence>
<organism evidence="3 4">
    <name type="scientific">Georgenia alba</name>
    <dbReference type="NCBI Taxonomy" id="2233858"/>
    <lineage>
        <taxon>Bacteria</taxon>
        <taxon>Bacillati</taxon>
        <taxon>Actinomycetota</taxon>
        <taxon>Actinomycetes</taxon>
        <taxon>Micrococcales</taxon>
        <taxon>Bogoriellaceae</taxon>
        <taxon>Georgenia</taxon>
    </lineage>
</organism>
<reference evidence="4" key="1">
    <citation type="journal article" date="2019" name="Int. J. Syst. Evol. Microbiol.">
        <title>The Global Catalogue of Microorganisms (GCM) 10K type strain sequencing project: providing services to taxonomists for standard genome sequencing and annotation.</title>
        <authorList>
            <consortium name="The Broad Institute Genomics Platform"/>
            <consortium name="The Broad Institute Genome Sequencing Center for Infectious Disease"/>
            <person name="Wu L."/>
            <person name="Ma J."/>
        </authorList>
    </citation>
    <scope>NUCLEOTIDE SEQUENCE [LARGE SCALE GENOMIC DNA]</scope>
    <source>
        <strain evidence="4">JCM 1490</strain>
    </source>
</reference>
<dbReference type="PANTHER" id="PTHR43198:SF2">
    <property type="entry name" value="SI:CH1073-67J19.1-RELATED"/>
    <property type="match status" value="1"/>
</dbReference>